<gene>
    <name evidence="3" type="ORF">BN1708_016019</name>
</gene>
<dbReference type="PANTHER" id="PTHR10223">
    <property type="entry name" value="26S PROTEASOME NON-ATPASE REGULATORY SUBUNIT 4"/>
    <property type="match status" value="1"/>
</dbReference>
<dbReference type="Proteomes" id="UP000044602">
    <property type="component" value="Unassembled WGS sequence"/>
</dbReference>
<dbReference type="AlphaFoldDB" id="A0A0G4MC34"/>
<evidence type="ECO:0000256" key="1">
    <source>
        <dbReference type="SAM" id="MobiDB-lite"/>
    </source>
</evidence>
<dbReference type="Pfam" id="PF12937">
    <property type="entry name" value="F-box-like"/>
    <property type="match status" value="1"/>
</dbReference>
<dbReference type="InterPro" id="IPR036322">
    <property type="entry name" value="WD40_repeat_dom_sf"/>
</dbReference>
<feature type="region of interest" description="Disordered" evidence="1">
    <location>
        <begin position="805"/>
        <end position="871"/>
    </location>
</feature>
<dbReference type="InterPro" id="IPR003903">
    <property type="entry name" value="UIM_dom"/>
</dbReference>
<dbReference type="InterPro" id="IPR001810">
    <property type="entry name" value="F-box_dom"/>
</dbReference>
<feature type="compositionally biased region" description="Basic and acidic residues" evidence="1">
    <location>
        <begin position="355"/>
        <end position="367"/>
    </location>
</feature>
<feature type="compositionally biased region" description="Polar residues" evidence="1">
    <location>
        <begin position="1"/>
        <end position="31"/>
    </location>
</feature>
<dbReference type="STRING" id="100787.A0A0G4MC34"/>
<sequence>MQTWPTDSSDISRPNDSQEHPTPNQDGSQHQHWPLRLAHLQQHSVGSSSASPHSIADGLDGVNAGQLDERLRLLSIRNGHPDGRHYAAGQRITDYENALAPSTPRQALGFKVIKRVDSRSDGVQLTDFPNEILTHVLSHLHPDSHAAVALVSKRFYSLVTTPHAWRMAFLRYFPGHESLADKPEKEATGPWEQATTEFVRSEARYFARLTSLATWRSEYLLRTRLLRGLVRGKPGASGGIGTSARSTKKISAVLTYNSKLPWAVTSLHAIFSNGKKPPRAVHGAADLGFATDDQYNQRRKNTRRAWAVALNALGEVFFLTEPPTSSLDRAKGEDVTKNAWLAGRSVYWQLVEQTRRRARPDDSDKNAIRGAYTPRSPADSMELSKEQLTAEAREIEKFLRHKPSHFRKVCEGWDMKRVLEVDFAHDDGNGGGETIIVIECGWEKGQGPKVSRYMRSLLPKTPQQTRISELKDAEMETQPEPAPTSIFGAKGATANRAEPEPVVPASVAAPLQTPTGTVTPAPNLLSDWGVTVFGLAGYHKSEITASAIDVSLHAAVTSAEDPLRETVKGTSHAGTPISVTPRTAETLAEIPGRSARMLAIGTKSGVVLLWNMRETGPLVKDMKPVRIIQTESPEISSLALNGLYLVHGGSDGLVQAWDPLASSLDPLRTLNARPSGRVPRHMLTMNPALANENYTAARTIFLDPDPTVLRGVTAFGAFLRYWSYSATSQPPGRKRRLRHADIHGRLATRRQGGKVSGYIAAETAELRLEQEHRSREQARLRNRFGVGALGDLTEEEAVRYAQMISEESFHTDEQRRTSASDTGDASFDTASSFSESTASTVTPDPSVNGLPANGFSPPPTVDEESEYEMQVQQALRLSLLEGVNDHGHSPRENNSNDYEVPITIKSKSAKKGKRSASRSPPASYTAHFGANGGSSSQAPMTQEEEDLALALKLSMEDQGTYGGPENADAIYEQQEDFPSLEVKGKGKGKM</sequence>
<feature type="compositionally biased region" description="Basic residues" evidence="1">
    <location>
        <begin position="907"/>
        <end position="916"/>
    </location>
</feature>
<feature type="compositionally biased region" description="Basic and acidic residues" evidence="1">
    <location>
        <begin position="807"/>
        <end position="818"/>
    </location>
</feature>
<feature type="compositionally biased region" description="Low complexity" evidence="1">
    <location>
        <begin position="44"/>
        <end position="54"/>
    </location>
</feature>
<dbReference type="Gene3D" id="1.20.1280.50">
    <property type="match status" value="1"/>
</dbReference>
<proteinExistence type="predicted"/>
<feature type="region of interest" description="Disordered" evidence="1">
    <location>
        <begin position="905"/>
        <end position="990"/>
    </location>
</feature>
<feature type="domain" description="F-box" evidence="2">
    <location>
        <begin position="122"/>
        <end position="168"/>
    </location>
</feature>
<feature type="region of interest" description="Disordered" evidence="1">
    <location>
        <begin position="1"/>
        <end position="61"/>
    </location>
</feature>
<dbReference type="GO" id="GO:0005634">
    <property type="term" value="C:nucleus"/>
    <property type="evidence" value="ECO:0007669"/>
    <property type="project" value="TreeGrafter"/>
</dbReference>
<feature type="compositionally biased region" description="Low complexity" evidence="1">
    <location>
        <begin position="824"/>
        <end position="840"/>
    </location>
</feature>
<dbReference type="PROSITE" id="PS50330">
    <property type="entry name" value="UIM"/>
    <property type="match status" value="1"/>
</dbReference>
<protein>
    <recommendedName>
        <fullName evidence="2">F-box domain-containing protein</fullName>
    </recommendedName>
</protein>
<dbReference type="SUPFAM" id="SSF81383">
    <property type="entry name" value="F-box domain"/>
    <property type="match status" value="1"/>
</dbReference>
<evidence type="ECO:0000313" key="4">
    <source>
        <dbReference type="Proteomes" id="UP000044602"/>
    </source>
</evidence>
<dbReference type="PROSITE" id="PS50181">
    <property type="entry name" value="FBOX"/>
    <property type="match status" value="1"/>
</dbReference>
<evidence type="ECO:0000259" key="2">
    <source>
        <dbReference type="PROSITE" id="PS50181"/>
    </source>
</evidence>
<dbReference type="GO" id="GO:0043161">
    <property type="term" value="P:proteasome-mediated ubiquitin-dependent protein catabolic process"/>
    <property type="evidence" value="ECO:0007669"/>
    <property type="project" value="TreeGrafter"/>
</dbReference>
<feature type="region of interest" description="Disordered" evidence="1">
    <location>
        <begin position="355"/>
        <end position="383"/>
    </location>
</feature>
<dbReference type="InterPro" id="IPR027040">
    <property type="entry name" value="PSMD4"/>
</dbReference>
<dbReference type="SUPFAM" id="SSF50978">
    <property type="entry name" value="WD40 repeat-like"/>
    <property type="match status" value="1"/>
</dbReference>
<dbReference type="GO" id="GO:0008540">
    <property type="term" value="C:proteasome regulatory particle, base subcomplex"/>
    <property type="evidence" value="ECO:0007669"/>
    <property type="project" value="TreeGrafter"/>
</dbReference>
<dbReference type="InterPro" id="IPR015943">
    <property type="entry name" value="WD40/YVTN_repeat-like_dom_sf"/>
</dbReference>
<reference evidence="3 4" key="1">
    <citation type="submission" date="2015-05" db="EMBL/GenBank/DDBJ databases">
        <authorList>
            <person name="Wang D.B."/>
            <person name="Wang M."/>
        </authorList>
    </citation>
    <scope>NUCLEOTIDE SEQUENCE [LARGE SCALE GENOMIC DNA]</scope>
    <source>
        <strain evidence="3">VL1</strain>
    </source>
</reference>
<organism evidence="3 4">
    <name type="scientific">Verticillium longisporum</name>
    <name type="common">Verticillium dahliae var. longisporum</name>
    <dbReference type="NCBI Taxonomy" id="100787"/>
    <lineage>
        <taxon>Eukaryota</taxon>
        <taxon>Fungi</taxon>
        <taxon>Dikarya</taxon>
        <taxon>Ascomycota</taxon>
        <taxon>Pezizomycotina</taxon>
        <taxon>Sordariomycetes</taxon>
        <taxon>Hypocreomycetidae</taxon>
        <taxon>Glomerellales</taxon>
        <taxon>Plectosphaerellaceae</taxon>
        <taxon>Verticillium</taxon>
    </lineage>
</organism>
<dbReference type="InterPro" id="IPR036047">
    <property type="entry name" value="F-box-like_dom_sf"/>
</dbReference>
<dbReference type="CDD" id="cd09917">
    <property type="entry name" value="F-box_SF"/>
    <property type="match status" value="1"/>
</dbReference>
<dbReference type="GO" id="GO:0031593">
    <property type="term" value="F:polyubiquitin modification-dependent protein binding"/>
    <property type="evidence" value="ECO:0007669"/>
    <property type="project" value="TreeGrafter"/>
</dbReference>
<dbReference type="GO" id="GO:0005829">
    <property type="term" value="C:cytosol"/>
    <property type="evidence" value="ECO:0007669"/>
    <property type="project" value="TreeGrafter"/>
</dbReference>
<name>A0A0G4MC34_VERLO</name>
<evidence type="ECO:0000313" key="3">
    <source>
        <dbReference type="EMBL" id="CRK31844.1"/>
    </source>
</evidence>
<dbReference type="EMBL" id="CVQH01021884">
    <property type="protein sequence ID" value="CRK31844.1"/>
    <property type="molecule type" value="Genomic_DNA"/>
</dbReference>
<dbReference type="PANTHER" id="PTHR10223:SF2">
    <property type="entry name" value="F-BOX AND WD DOMAIN PROTEIN (AFU_ORTHOLOGUE AFUA_6G11400)"/>
    <property type="match status" value="1"/>
</dbReference>
<dbReference type="Gene3D" id="2.130.10.10">
    <property type="entry name" value="YVTN repeat-like/Quinoprotein amine dehydrogenase"/>
    <property type="match status" value="1"/>
</dbReference>
<accession>A0A0G4MC34</accession>
<keyword evidence="4" id="KW-1185">Reference proteome</keyword>